<dbReference type="OrthoDB" id="1406886at2759"/>
<evidence type="ECO:0000313" key="2">
    <source>
        <dbReference type="EMBL" id="KAE8701975.1"/>
    </source>
</evidence>
<accession>A0A6A3AFL0</accession>
<organism evidence="2 3">
    <name type="scientific">Hibiscus syriacus</name>
    <name type="common">Rose of Sharon</name>
    <dbReference type="NCBI Taxonomy" id="106335"/>
    <lineage>
        <taxon>Eukaryota</taxon>
        <taxon>Viridiplantae</taxon>
        <taxon>Streptophyta</taxon>
        <taxon>Embryophyta</taxon>
        <taxon>Tracheophyta</taxon>
        <taxon>Spermatophyta</taxon>
        <taxon>Magnoliopsida</taxon>
        <taxon>eudicotyledons</taxon>
        <taxon>Gunneridae</taxon>
        <taxon>Pentapetalae</taxon>
        <taxon>rosids</taxon>
        <taxon>malvids</taxon>
        <taxon>Malvales</taxon>
        <taxon>Malvaceae</taxon>
        <taxon>Malvoideae</taxon>
        <taxon>Hibiscus</taxon>
    </lineage>
</organism>
<dbReference type="InterPro" id="IPR025322">
    <property type="entry name" value="PADRE_dom"/>
</dbReference>
<dbReference type="PANTHER" id="PTHR33148">
    <property type="entry name" value="PLASTID MOVEMENT IMPAIRED PROTEIN-RELATED"/>
    <property type="match status" value="1"/>
</dbReference>
<proteinExistence type="predicted"/>
<dbReference type="Pfam" id="PF14009">
    <property type="entry name" value="PADRE"/>
    <property type="match status" value="1"/>
</dbReference>
<comment type="caution">
    <text evidence="2">The sequence shown here is derived from an EMBL/GenBank/DDBJ whole genome shotgun (WGS) entry which is preliminary data.</text>
</comment>
<protein>
    <submittedName>
        <fullName evidence="2">Transcription factor</fullName>
    </submittedName>
</protein>
<feature type="compositionally biased region" description="Low complexity" evidence="1">
    <location>
        <begin position="94"/>
        <end position="104"/>
    </location>
</feature>
<evidence type="ECO:0000313" key="3">
    <source>
        <dbReference type="Proteomes" id="UP000436088"/>
    </source>
</evidence>
<dbReference type="Proteomes" id="UP000436088">
    <property type="component" value="Unassembled WGS sequence"/>
</dbReference>
<feature type="region of interest" description="Disordered" evidence="1">
    <location>
        <begin position="80"/>
        <end position="106"/>
    </location>
</feature>
<evidence type="ECO:0000256" key="1">
    <source>
        <dbReference type="SAM" id="MobiDB-lite"/>
    </source>
</evidence>
<gene>
    <name evidence="2" type="ORF">F3Y22_tig00110503pilonHSYRG00379</name>
</gene>
<dbReference type="PANTHER" id="PTHR33148:SF41">
    <property type="entry name" value="DUF4228 DOMAIN PROTEIN"/>
    <property type="match status" value="1"/>
</dbReference>
<reference evidence="2" key="1">
    <citation type="submission" date="2019-09" db="EMBL/GenBank/DDBJ databases">
        <title>Draft genome information of white flower Hibiscus syriacus.</title>
        <authorList>
            <person name="Kim Y.-M."/>
        </authorList>
    </citation>
    <scope>NUCLEOTIDE SEQUENCE [LARGE SCALE GENOMIC DNA]</scope>
    <source>
        <strain evidence="2">YM2019G1</strain>
    </source>
</reference>
<keyword evidence="3" id="KW-1185">Reference proteome</keyword>
<sequence>MGNCVLKSFGEVKETVRVVTPGGGIMELSPPITADSITKEFPGQAIYRTPHRLSRPLLRHENLRTGHLYYLLPRNNNSSKINKNNNNLVTPIASSSSSSSSPSPYRMSFNQQKALKRTNTGVAPAPPTVWKVKLVISPDKLAEILAQEAPTEELIESVRTVAKCANGVSPSVTNSDRCSVVSSCKGSQVMLKIDGDLSITV</sequence>
<dbReference type="AlphaFoldDB" id="A0A6A3AFL0"/>
<name>A0A6A3AFL0_HIBSY</name>
<dbReference type="EMBL" id="VEPZ02001013">
    <property type="protein sequence ID" value="KAE8701975.1"/>
    <property type="molecule type" value="Genomic_DNA"/>
</dbReference>